<dbReference type="Proteomes" id="UP000009022">
    <property type="component" value="Unassembled WGS sequence"/>
</dbReference>
<dbReference type="PROSITE" id="PS01152">
    <property type="entry name" value="HESB"/>
    <property type="match status" value="1"/>
</dbReference>
<evidence type="ECO:0000313" key="4">
    <source>
        <dbReference type="EMBL" id="EDV23436.1"/>
    </source>
</evidence>
<proteinExistence type="inferred from homology"/>
<dbReference type="Gene3D" id="2.60.300.12">
    <property type="entry name" value="HesB-like domain"/>
    <property type="match status" value="1"/>
</dbReference>
<dbReference type="InterPro" id="IPR017870">
    <property type="entry name" value="FeS_cluster_insertion_CS"/>
</dbReference>
<feature type="domain" description="Core" evidence="3">
    <location>
        <begin position="34"/>
        <end position="131"/>
    </location>
</feature>
<dbReference type="GeneID" id="6755233"/>
<dbReference type="FunCoup" id="B3S2K4">
    <property type="interactions" value="981"/>
</dbReference>
<dbReference type="GO" id="GO:0005739">
    <property type="term" value="C:mitochondrion"/>
    <property type="evidence" value="ECO:0000318"/>
    <property type="project" value="GO_Central"/>
</dbReference>
<sequence length="136" mass="15030">MATLRASIRVVRQRNTIPRRAALTLLCFALELQTRAAVDKVMELMNNNPAMAALRIGVRARGCNGLQYTLEYADTKKKFDEEVSQDGVKIYIDSKAQLTILGTEMDYTSNILDSGFVFNNPNITGTCGCGESFSVK</sequence>
<dbReference type="InParanoid" id="B3S2K4"/>
<dbReference type="GO" id="GO:0005737">
    <property type="term" value="C:cytoplasm"/>
    <property type="evidence" value="ECO:0000318"/>
    <property type="project" value="GO_Central"/>
</dbReference>
<dbReference type="InterPro" id="IPR016092">
    <property type="entry name" value="ATAP"/>
</dbReference>
<dbReference type="RefSeq" id="XP_002114346.1">
    <property type="nucleotide sequence ID" value="XM_002114310.1"/>
</dbReference>
<dbReference type="STRING" id="10228.B3S2K4"/>
<dbReference type="SUPFAM" id="SSF89360">
    <property type="entry name" value="HesB-like domain"/>
    <property type="match status" value="1"/>
</dbReference>
<evidence type="ECO:0000256" key="2">
    <source>
        <dbReference type="ARBA" id="ARBA00039743"/>
    </source>
</evidence>
<evidence type="ECO:0000256" key="1">
    <source>
        <dbReference type="ARBA" id="ARBA00006718"/>
    </source>
</evidence>
<dbReference type="KEGG" id="tad:TRIADDRAFT_58057"/>
<dbReference type="OrthoDB" id="333486at2759"/>
<keyword evidence="5" id="KW-1185">Reference proteome</keyword>
<organism evidence="4 5">
    <name type="scientific">Trichoplax adhaerens</name>
    <name type="common">Trichoplax reptans</name>
    <dbReference type="NCBI Taxonomy" id="10228"/>
    <lineage>
        <taxon>Eukaryota</taxon>
        <taxon>Metazoa</taxon>
        <taxon>Placozoa</taxon>
        <taxon>Uniplacotomia</taxon>
        <taxon>Trichoplacea</taxon>
        <taxon>Trichoplacidae</taxon>
        <taxon>Trichoplax</taxon>
    </lineage>
</organism>
<dbReference type="AlphaFoldDB" id="B3S2K4"/>
<dbReference type="PANTHER" id="PTHR10072:SF41">
    <property type="entry name" value="IRON-SULFUR CLUSTER ASSEMBLY 1 HOMOLOG, MITOCHONDRIAL"/>
    <property type="match status" value="1"/>
</dbReference>
<dbReference type="CTD" id="6755233"/>
<evidence type="ECO:0000259" key="3">
    <source>
        <dbReference type="Pfam" id="PF01521"/>
    </source>
</evidence>
<protein>
    <recommendedName>
        <fullName evidence="2">Iron-sulfur cluster assembly 1 homolog, mitochondrial</fullName>
    </recommendedName>
</protein>
<dbReference type="EMBL" id="DS985247">
    <property type="protein sequence ID" value="EDV23436.1"/>
    <property type="molecule type" value="Genomic_DNA"/>
</dbReference>
<dbReference type="InterPro" id="IPR035903">
    <property type="entry name" value="HesB-like_dom_sf"/>
</dbReference>
<dbReference type="GO" id="GO:0051604">
    <property type="term" value="P:protein maturation"/>
    <property type="evidence" value="ECO:0000318"/>
    <property type="project" value="GO_Central"/>
</dbReference>
<dbReference type="PANTHER" id="PTHR10072">
    <property type="entry name" value="IRON-SULFUR CLUSTER ASSEMBLY PROTEIN"/>
    <property type="match status" value="1"/>
</dbReference>
<evidence type="ECO:0000313" key="5">
    <source>
        <dbReference type="Proteomes" id="UP000009022"/>
    </source>
</evidence>
<dbReference type="GO" id="GO:0016226">
    <property type="term" value="P:iron-sulfur cluster assembly"/>
    <property type="evidence" value="ECO:0000318"/>
    <property type="project" value="GO_Central"/>
</dbReference>
<dbReference type="OMA" id="LYIYGMQ"/>
<dbReference type="NCBIfam" id="TIGR00049">
    <property type="entry name" value="iron-sulfur cluster assembly accessory protein"/>
    <property type="match status" value="1"/>
</dbReference>
<dbReference type="PhylomeDB" id="B3S2K4"/>
<dbReference type="InterPro" id="IPR000361">
    <property type="entry name" value="ATAP_core_dom"/>
</dbReference>
<reference evidence="4 5" key="1">
    <citation type="journal article" date="2008" name="Nature">
        <title>The Trichoplax genome and the nature of placozoans.</title>
        <authorList>
            <person name="Srivastava M."/>
            <person name="Begovic E."/>
            <person name="Chapman J."/>
            <person name="Putnam N.H."/>
            <person name="Hellsten U."/>
            <person name="Kawashima T."/>
            <person name="Kuo A."/>
            <person name="Mitros T."/>
            <person name="Salamov A."/>
            <person name="Carpenter M.L."/>
            <person name="Signorovitch A.Y."/>
            <person name="Moreno M.A."/>
            <person name="Kamm K."/>
            <person name="Grimwood J."/>
            <person name="Schmutz J."/>
            <person name="Shapiro H."/>
            <person name="Grigoriev I.V."/>
            <person name="Buss L.W."/>
            <person name="Schierwater B."/>
            <person name="Dellaporta S.L."/>
            <person name="Rokhsar D.S."/>
        </authorList>
    </citation>
    <scope>NUCLEOTIDE SEQUENCE [LARGE SCALE GENOMIC DNA]</scope>
    <source>
        <strain evidence="4 5">Grell-BS-1999</strain>
    </source>
</reference>
<name>B3S2K4_TRIAD</name>
<dbReference type="FunFam" id="2.60.300.12:FF:000001">
    <property type="entry name" value="Iron-binding protein IscA"/>
    <property type="match status" value="1"/>
</dbReference>
<dbReference type="eggNOG" id="KOG1120">
    <property type="taxonomic scope" value="Eukaryota"/>
</dbReference>
<dbReference type="Pfam" id="PF01521">
    <property type="entry name" value="Fe-S_biosyn"/>
    <property type="match status" value="1"/>
</dbReference>
<dbReference type="GO" id="GO:0051537">
    <property type="term" value="F:2 iron, 2 sulfur cluster binding"/>
    <property type="evidence" value="ECO:0000318"/>
    <property type="project" value="GO_Central"/>
</dbReference>
<gene>
    <name evidence="4" type="ORF">TRIADDRAFT_58057</name>
</gene>
<dbReference type="InterPro" id="IPR050322">
    <property type="entry name" value="Fe-S_cluster_asmbl/transfer"/>
</dbReference>
<accession>B3S2K4</accession>
<dbReference type="HOGENOM" id="CLU_069054_4_0_1"/>
<comment type="similarity">
    <text evidence="1">Belongs to the HesB/IscA family.</text>
</comment>